<sequence length="184" mass="20345">MPKRVILGIIAGGVLLGMAIIGGLFIFGRSPAYYRISDDSLGLAFEMSQDFERIPPVELQSRNPAFVYGFRPKQIDDVSCIISQTTRPKSGPVSVEYLVQGTFAAIKKNYPDVHADVSKKVLVGGREGAWLELSYQDGSKSVQQLELVLTTDERTTFAFCTVPAPLLPLYKEKFQHFLGSVRVN</sequence>
<feature type="transmembrane region" description="Helical" evidence="1">
    <location>
        <begin position="6"/>
        <end position="27"/>
    </location>
</feature>
<keyword evidence="1" id="KW-0812">Transmembrane</keyword>
<evidence type="ECO:0000256" key="1">
    <source>
        <dbReference type="SAM" id="Phobius"/>
    </source>
</evidence>
<accession>A0A1F4UIX9</accession>
<keyword evidence="1" id="KW-1133">Transmembrane helix</keyword>
<dbReference type="EMBL" id="MEUW01000010">
    <property type="protein sequence ID" value="OGC44770.1"/>
    <property type="molecule type" value="Genomic_DNA"/>
</dbReference>
<gene>
    <name evidence="2" type="ORF">A2V54_01725</name>
</gene>
<name>A0A1F4UIX9_UNCKA</name>
<reference evidence="2 3" key="1">
    <citation type="journal article" date="2016" name="Nat. Commun.">
        <title>Thousands of microbial genomes shed light on interconnected biogeochemical processes in an aquifer system.</title>
        <authorList>
            <person name="Anantharaman K."/>
            <person name="Brown C.T."/>
            <person name="Hug L.A."/>
            <person name="Sharon I."/>
            <person name="Castelle C.J."/>
            <person name="Probst A.J."/>
            <person name="Thomas B.C."/>
            <person name="Singh A."/>
            <person name="Wilkins M.J."/>
            <person name="Karaoz U."/>
            <person name="Brodie E.L."/>
            <person name="Williams K.H."/>
            <person name="Hubbard S.S."/>
            <person name="Banfield J.F."/>
        </authorList>
    </citation>
    <scope>NUCLEOTIDE SEQUENCE [LARGE SCALE GENOMIC DNA]</scope>
</reference>
<evidence type="ECO:0000313" key="2">
    <source>
        <dbReference type="EMBL" id="OGC44770.1"/>
    </source>
</evidence>
<dbReference type="Gene3D" id="3.40.1000.10">
    <property type="entry name" value="Mog1/PsbP, alpha/beta/alpha sandwich"/>
    <property type="match status" value="1"/>
</dbReference>
<evidence type="ECO:0000313" key="3">
    <source>
        <dbReference type="Proteomes" id="UP000176583"/>
    </source>
</evidence>
<organism evidence="2 3">
    <name type="scientific">candidate division WWE3 bacterium RBG_19FT_COMBO_53_11</name>
    <dbReference type="NCBI Taxonomy" id="1802613"/>
    <lineage>
        <taxon>Bacteria</taxon>
        <taxon>Katanobacteria</taxon>
    </lineage>
</organism>
<comment type="caution">
    <text evidence="2">The sequence shown here is derived from an EMBL/GenBank/DDBJ whole genome shotgun (WGS) entry which is preliminary data.</text>
</comment>
<keyword evidence="1" id="KW-0472">Membrane</keyword>
<protein>
    <recommendedName>
        <fullName evidence="4">PsbP C-terminal domain-containing protein</fullName>
    </recommendedName>
</protein>
<dbReference type="Proteomes" id="UP000176583">
    <property type="component" value="Unassembled WGS sequence"/>
</dbReference>
<dbReference type="STRING" id="1802613.A2V54_01725"/>
<evidence type="ECO:0008006" key="4">
    <source>
        <dbReference type="Google" id="ProtNLM"/>
    </source>
</evidence>
<dbReference type="AlphaFoldDB" id="A0A1F4UIX9"/>
<proteinExistence type="predicted"/>